<evidence type="ECO:0000256" key="7">
    <source>
        <dbReference type="ARBA" id="ARBA00022801"/>
    </source>
</evidence>
<keyword evidence="5" id="KW-0479">Metal-binding</keyword>
<dbReference type="CDD" id="cd03425">
    <property type="entry name" value="NUDIX_MutT_NudA_like"/>
    <property type="match status" value="1"/>
</dbReference>
<reference evidence="14" key="1">
    <citation type="submission" date="2016-10" db="EMBL/GenBank/DDBJ databases">
        <authorList>
            <person name="Varghese N."/>
            <person name="Submissions S."/>
        </authorList>
    </citation>
    <scope>NUCLEOTIDE SEQUENCE [LARGE SCALE GENOMIC DNA]</scope>
    <source>
        <strain evidence="14">DSM 44260</strain>
    </source>
</reference>
<evidence type="ECO:0000256" key="8">
    <source>
        <dbReference type="ARBA" id="ARBA00022842"/>
    </source>
</evidence>
<dbReference type="InterPro" id="IPR020476">
    <property type="entry name" value="Nudix_hydrolase"/>
</dbReference>
<dbReference type="Gene3D" id="3.90.79.10">
    <property type="entry name" value="Nucleoside Triphosphate Pyrophosphohydrolase"/>
    <property type="match status" value="1"/>
</dbReference>
<keyword evidence="8" id="KW-0460">Magnesium</keyword>
<name>A0A1H9XEM5_9PSEU</name>
<dbReference type="Pfam" id="PF00293">
    <property type="entry name" value="NUDIX"/>
    <property type="match status" value="1"/>
</dbReference>
<dbReference type="PROSITE" id="PS51462">
    <property type="entry name" value="NUDIX"/>
    <property type="match status" value="1"/>
</dbReference>
<comment type="catalytic activity">
    <reaction evidence="10">
        <text>8-oxo-dGTP + H2O = 8-oxo-dGMP + diphosphate + H(+)</text>
        <dbReference type="Rhea" id="RHEA:31575"/>
        <dbReference type="ChEBI" id="CHEBI:15377"/>
        <dbReference type="ChEBI" id="CHEBI:15378"/>
        <dbReference type="ChEBI" id="CHEBI:33019"/>
        <dbReference type="ChEBI" id="CHEBI:63224"/>
        <dbReference type="ChEBI" id="CHEBI:77896"/>
        <dbReference type="EC" id="3.6.1.55"/>
    </reaction>
</comment>
<evidence type="ECO:0000259" key="12">
    <source>
        <dbReference type="PROSITE" id="PS51462"/>
    </source>
</evidence>
<dbReference type="RefSeq" id="WP_092785605.1">
    <property type="nucleotide sequence ID" value="NZ_FOGI01000014.1"/>
</dbReference>
<dbReference type="GO" id="GO:0006260">
    <property type="term" value="P:DNA replication"/>
    <property type="evidence" value="ECO:0007669"/>
    <property type="project" value="UniProtKB-KW"/>
</dbReference>
<dbReference type="PRINTS" id="PR00502">
    <property type="entry name" value="NUDIXFAMILY"/>
</dbReference>
<dbReference type="Proteomes" id="UP000199051">
    <property type="component" value="Unassembled WGS sequence"/>
</dbReference>
<dbReference type="InterPro" id="IPR047127">
    <property type="entry name" value="MutT-like"/>
</dbReference>
<evidence type="ECO:0000256" key="3">
    <source>
        <dbReference type="ARBA" id="ARBA00022457"/>
    </source>
</evidence>
<keyword evidence="4" id="KW-0235">DNA replication</keyword>
<keyword evidence="14" id="KW-1185">Reference proteome</keyword>
<protein>
    <recommendedName>
        <fullName evidence="11">8-oxo-dGTP diphosphatase</fullName>
        <ecNumber evidence="11">3.6.1.55</ecNumber>
    </recommendedName>
</protein>
<dbReference type="PANTHER" id="PTHR47707">
    <property type="entry name" value="8-OXO-DGTP DIPHOSPHATASE"/>
    <property type="match status" value="1"/>
</dbReference>
<evidence type="ECO:0000313" key="14">
    <source>
        <dbReference type="Proteomes" id="UP000199051"/>
    </source>
</evidence>
<evidence type="ECO:0000256" key="10">
    <source>
        <dbReference type="ARBA" id="ARBA00035861"/>
    </source>
</evidence>
<evidence type="ECO:0000256" key="11">
    <source>
        <dbReference type="ARBA" id="ARBA00038905"/>
    </source>
</evidence>
<dbReference type="GO" id="GO:0006281">
    <property type="term" value="P:DNA repair"/>
    <property type="evidence" value="ECO:0007669"/>
    <property type="project" value="UniProtKB-KW"/>
</dbReference>
<dbReference type="EC" id="3.6.1.55" evidence="11"/>
<comment type="similarity">
    <text evidence="2">Belongs to the Nudix hydrolase family.</text>
</comment>
<sequence>MLVVVGTAIVGPQGLLAQERAFPPEVAGMWEVPGGRVEPGETDEEAVVRECMEELGVTVKVGERVGADIPLREDLVLRVYAAQLIDGEPTAREHRTLRWLAAAELSTVTWLPADEALLPDLRALLA</sequence>
<proteinExistence type="inferred from homology"/>
<organism evidence="13 14">
    <name type="scientific">Actinokineospora terrae</name>
    <dbReference type="NCBI Taxonomy" id="155974"/>
    <lineage>
        <taxon>Bacteria</taxon>
        <taxon>Bacillati</taxon>
        <taxon>Actinomycetota</taxon>
        <taxon>Actinomycetes</taxon>
        <taxon>Pseudonocardiales</taxon>
        <taxon>Pseudonocardiaceae</taxon>
        <taxon>Actinokineospora</taxon>
    </lineage>
</organism>
<dbReference type="SUPFAM" id="SSF55811">
    <property type="entry name" value="Nudix"/>
    <property type="match status" value="1"/>
</dbReference>
<keyword evidence="7" id="KW-0378">Hydrolase</keyword>
<dbReference type="GO" id="GO:0044716">
    <property type="term" value="F:8-oxo-GDP phosphatase activity"/>
    <property type="evidence" value="ECO:0007669"/>
    <property type="project" value="TreeGrafter"/>
</dbReference>
<comment type="cofactor">
    <cofactor evidence="1">
        <name>Mg(2+)</name>
        <dbReference type="ChEBI" id="CHEBI:18420"/>
    </cofactor>
</comment>
<feature type="domain" description="Nudix hydrolase" evidence="12">
    <location>
        <begin position="1"/>
        <end position="125"/>
    </location>
</feature>
<gene>
    <name evidence="13" type="ORF">SAMN04487818_114168</name>
</gene>
<evidence type="ECO:0000256" key="5">
    <source>
        <dbReference type="ARBA" id="ARBA00022723"/>
    </source>
</evidence>
<dbReference type="PANTHER" id="PTHR47707:SF1">
    <property type="entry name" value="NUDIX HYDROLASE FAMILY PROTEIN"/>
    <property type="match status" value="1"/>
</dbReference>
<dbReference type="GO" id="GO:0044715">
    <property type="term" value="F:8-oxo-dGDP phosphatase activity"/>
    <property type="evidence" value="ECO:0007669"/>
    <property type="project" value="TreeGrafter"/>
</dbReference>
<evidence type="ECO:0000256" key="6">
    <source>
        <dbReference type="ARBA" id="ARBA00022763"/>
    </source>
</evidence>
<dbReference type="EMBL" id="FOGI01000014">
    <property type="protein sequence ID" value="SES44499.1"/>
    <property type="molecule type" value="Genomic_DNA"/>
</dbReference>
<accession>A0A1H9XEM5</accession>
<keyword evidence="6" id="KW-0227">DNA damage</keyword>
<evidence type="ECO:0000313" key="13">
    <source>
        <dbReference type="EMBL" id="SES44499.1"/>
    </source>
</evidence>
<dbReference type="InterPro" id="IPR015797">
    <property type="entry name" value="NUDIX_hydrolase-like_dom_sf"/>
</dbReference>
<evidence type="ECO:0000256" key="2">
    <source>
        <dbReference type="ARBA" id="ARBA00005582"/>
    </source>
</evidence>
<dbReference type="STRING" id="155974.SAMN04487818_114168"/>
<evidence type="ECO:0000256" key="1">
    <source>
        <dbReference type="ARBA" id="ARBA00001946"/>
    </source>
</evidence>
<keyword evidence="3" id="KW-0515">Mutator protein</keyword>
<keyword evidence="9" id="KW-0234">DNA repair</keyword>
<dbReference type="GO" id="GO:0035539">
    <property type="term" value="F:8-oxo-7,8-dihydrodeoxyguanosine triphosphate pyrophosphatase activity"/>
    <property type="evidence" value="ECO:0007669"/>
    <property type="project" value="UniProtKB-EC"/>
</dbReference>
<dbReference type="InterPro" id="IPR000086">
    <property type="entry name" value="NUDIX_hydrolase_dom"/>
</dbReference>
<dbReference type="GO" id="GO:0046872">
    <property type="term" value="F:metal ion binding"/>
    <property type="evidence" value="ECO:0007669"/>
    <property type="project" value="UniProtKB-KW"/>
</dbReference>
<dbReference type="GO" id="GO:0008413">
    <property type="term" value="F:8-oxo-7,8-dihydroguanosine triphosphate pyrophosphatase activity"/>
    <property type="evidence" value="ECO:0007669"/>
    <property type="project" value="TreeGrafter"/>
</dbReference>
<dbReference type="AlphaFoldDB" id="A0A1H9XEM5"/>
<evidence type="ECO:0000256" key="9">
    <source>
        <dbReference type="ARBA" id="ARBA00023204"/>
    </source>
</evidence>
<evidence type="ECO:0000256" key="4">
    <source>
        <dbReference type="ARBA" id="ARBA00022705"/>
    </source>
</evidence>